<name>A0ACC2DE61_DIPCM</name>
<proteinExistence type="predicted"/>
<dbReference type="Proteomes" id="UP001162992">
    <property type="component" value="Chromosome 6"/>
</dbReference>
<accession>A0ACC2DE61</accession>
<keyword evidence="2" id="KW-1185">Reference proteome</keyword>
<evidence type="ECO:0000313" key="2">
    <source>
        <dbReference type="Proteomes" id="UP001162992"/>
    </source>
</evidence>
<comment type="caution">
    <text evidence="1">The sequence shown here is derived from an EMBL/GenBank/DDBJ whole genome shotgun (WGS) entry which is preliminary data.</text>
</comment>
<dbReference type="EMBL" id="CM055097">
    <property type="protein sequence ID" value="KAJ7552395.1"/>
    <property type="molecule type" value="Genomic_DNA"/>
</dbReference>
<evidence type="ECO:0000313" key="1">
    <source>
        <dbReference type="EMBL" id="KAJ7552395.1"/>
    </source>
</evidence>
<gene>
    <name evidence="1" type="ORF">O6H91_06G054000</name>
</gene>
<reference evidence="2" key="1">
    <citation type="journal article" date="2024" name="Proc. Natl. Acad. Sci. U.S.A.">
        <title>Extraordinary preservation of gene collinearity over three hundred million years revealed in homosporous lycophytes.</title>
        <authorList>
            <person name="Li C."/>
            <person name="Wickell D."/>
            <person name="Kuo L.Y."/>
            <person name="Chen X."/>
            <person name="Nie B."/>
            <person name="Liao X."/>
            <person name="Peng D."/>
            <person name="Ji J."/>
            <person name="Jenkins J."/>
            <person name="Williams M."/>
            <person name="Shu S."/>
            <person name="Plott C."/>
            <person name="Barry K."/>
            <person name="Rajasekar S."/>
            <person name="Grimwood J."/>
            <person name="Han X."/>
            <person name="Sun S."/>
            <person name="Hou Z."/>
            <person name="He W."/>
            <person name="Dai G."/>
            <person name="Sun C."/>
            <person name="Schmutz J."/>
            <person name="Leebens-Mack J.H."/>
            <person name="Li F.W."/>
            <person name="Wang L."/>
        </authorList>
    </citation>
    <scope>NUCLEOTIDE SEQUENCE [LARGE SCALE GENOMIC DNA]</scope>
    <source>
        <strain evidence="2">cv. PW_Plant_1</strain>
    </source>
</reference>
<protein>
    <submittedName>
        <fullName evidence="1">Uncharacterized protein</fullName>
    </submittedName>
</protein>
<organism evidence="1 2">
    <name type="scientific">Diphasiastrum complanatum</name>
    <name type="common">Issler's clubmoss</name>
    <name type="synonym">Lycopodium complanatum</name>
    <dbReference type="NCBI Taxonomy" id="34168"/>
    <lineage>
        <taxon>Eukaryota</taxon>
        <taxon>Viridiplantae</taxon>
        <taxon>Streptophyta</taxon>
        <taxon>Embryophyta</taxon>
        <taxon>Tracheophyta</taxon>
        <taxon>Lycopodiopsida</taxon>
        <taxon>Lycopodiales</taxon>
        <taxon>Lycopodiaceae</taxon>
        <taxon>Lycopodioideae</taxon>
        <taxon>Diphasiastrum</taxon>
    </lineage>
</organism>
<sequence length="785" mass="87854">MPAIRPEPLMHHLNVGVCNGKLNAPLPSPNGSISKSTQKLVCFSDNKKIFRNSTVPYFDTGSICLSSRATSFFSPLYKISTILASSSSDSSSQRTTGDVISSVLNIDVPTTGDKFNPLEAPRLEGNGAVKTEEPAAASHTASDLEDEKEKPRSVLDYMKQVPEFLKPDNGPPRWFCPLEAGSPPRNAPSLFFLPGLDSTGLGLILHQKNLGRMFEVRCLHIPVMDRTPFEGLLKIVEETIRVEHKNKPSKPLYIVGDSFGGMLALALAARNPNIDLVLILANPATSFERSQLQPIFPLLNLLPNSFMSSFPYALSFTMGDPIRMASAKIKNNSSPLDRAQKVSDALVELLPTLPILAQVIPKETLLWKLKILHSGALYTNSRLHAVRAQVLLLVSGKDQLLPSMEEGKRLKKLLQNCIVRIFKDSGHTLLLEAGLNLATLIKSNNLYRQSKVYDIVSDYIFPTQEEFELVCENLRKIIQTSTMEELGFTWRNKFFGLFRIYREITSPVFFSTHQNGLVQQGLSAIPREQPLLLVGNHMLMGLEISLIPIQFLRERNQLIRGIAHPYLFQPRFGEQISDTGFNDLLGLFGAVPVSGKNLFKVLSRKQSALLYPGGAREALHMKGEEYKLFWPKDPEFVRMAARHGATILPFSAVGEDDIVELIADYNDLQRNPILRSALILDVQSIRPDSDGEVSKQPFYMPILGPKIPGRLYILFGRPFHTAGREKEFLDKENAQSAYLQVKGEVEAGLQYLIEKRNFDPYRNMVPRLVYEASWGWTRQAPTFEP</sequence>